<proteinExistence type="predicted"/>
<dbReference type="Pfam" id="PF11811">
    <property type="entry name" value="DUF3331"/>
    <property type="match status" value="1"/>
</dbReference>
<organism evidence="1 2">
    <name type="scientific">Paraburkholderia edwinii</name>
    <dbReference type="NCBI Taxonomy" id="2861782"/>
    <lineage>
        <taxon>Bacteria</taxon>
        <taxon>Pseudomonadati</taxon>
        <taxon>Pseudomonadota</taxon>
        <taxon>Betaproteobacteria</taxon>
        <taxon>Burkholderiales</taxon>
        <taxon>Burkholderiaceae</taxon>
        <taxon>Paraburkholderia</taxon>
    </lineage>
</organism>
<sequence length="159" mass="17040">MHAKPSRTDPWSQTLCLLDSLSCTEDRSSSHGMASAAGNRISARRSARRRVAAVACASGERGAHIRVLERPTSRTAIVTWGDPTSCHYGDQVWRVARASIDGYCALSGQQIRRGDVVYRPSHYRLAPANAGSMMLAACVLVAPIGEEAGESELEVEATG</sequence>
<protein>
    <submittedName>
        <fullName evidence="1">DUF3331 domain-containing protein</fullName>
    </submittedName>
</protein>
<gene>
    <name evidence="1" type="ORF">KZJ38_16050</name>
</gene>
<reference evidence="1 2" key="1">
    <citation type="submission" date="2021-07" db="EMBL/GenBank/DDBJ databases">
        <title>Paraburkholderia edwinii protects Aspergillus sp. from phenazines by acting as a toxin sponge.</title>
        <authorList>
            <person name="Dahlstrom K.M."/>
            <person name="Newman D.K."/>
        </authorList>
    </citation>
    <scope>NUCLEOTIDE SEQUENCE [LARGE SCALE GENOMIC DNA]</scope>
    <source>
        <strain evidence="1 2">Pe01</strain>
    </source>
</reference>
<dbReference type="Proteomes" id="UP000826462">
    <property type="component" value="Chromosome 1"/>
</dbReference>
<dbReference type="InterPro" id="IPR021769">
    <property type="entry name" value="DUF3331"/>
</dbReference>
<evidence type="ECO:0000313" key="1">
    <source>
        <dbReference type="EMBL" id="QYD67826.1"/>
    </source>
</evidence>
<dbReference type="EMBL" id="CP080095">
    <property type="protein sequence ID" value="QYD67826.1"/>
    <property type="molecule type" value="Genomic_DNA"/>
</dbReference>
<accession>A0ABX8UGT3</accession>
<evidence type="ECO:0000313" key="2">
    <source>
        <dbReference type="Proteomes" id="UP000826462"/>
    </source>
</evidence>
<name>A0ABX8UGT3_9BURK</name>
<keyword evidence="2" id="KW-1185">Reference proteome</keyword>